<accession>A0A2T6BRC5</accession>
<dbReference type="Proteomes" id="UP000244090">
    <property type="component" value="Unassembled WGS sequence"/>
</dbReference>
<dbReference type="AlphaFoldDB" id="A0A2T6BRC5"/>
<feature type="region of interest" description="Disordered" evidence="1">
    <location>
        <begin position="32"/>
        <end position="55"/>
    </location>
</feature>
<reference evidence="3 4" key="1">
    <citation type="submission" date="2018-04" db="EMBL/GenBank/DDBJ databases">
        <title>Genomic Encyclopedia of Archaeal and Bacterial Type Strains, Phase II (KMG-II): from individual species to whole genera.</title>
        <authorList>
            <person name="Goeker M."/>
        </authorList>
    </citation>
    <scope>NUCLEOTIDE SEQUENCE [LARGE SCALE GENOMIC DNA]</scope>
    <source>
        <strain evidence="3 4">DSM 25731</strain>
    </source>
</reference>
<feature type="chain" id="PRO_5015499576" description="YD repeat-containing protein" evidence="2">
    <location>
        <begin position="21"/>
        <end position="326"/>
    </location>
</feature>
<dbReference type="RefSeq" id="WP_108116725.1">
    <property type="nucleotide sequence ID" value="NZ_QBKT01000013.1"/>
</dbReference>
<keyword evidence="4" id="KW-1185">Reference proteome</keyword>
<evidence type="ECO:0000256" key="1">
    <source>
        <dbReference type="SAM" id="MobiDB-lite"/>
    </source>
</evidence>
<dbReference type="OrthoDB" id="1420182at2"/>
<organism evidence="3 4">
    <name type="scientific">Kordia periserrulae</name>
    <dbReference type="NCBI Taxonomy" id="701523"/>
    <lineage>
        <taxon>Bacteria</taxon>
        <taxon>Pseudomonadati</taxon>
        <taxon>Bacteroidota</taxon>
        <taxon>Flavobacteriia</taxon>
        <taxon>Flavobacteriales</taxon>
        <taxon>Flavobacteriaceae</taxon>
        <taxon>Kordia</taxon>
    </lineage>
</organism>
<feature type="signal peptide" evidence="2">
    <location>
        <begin position="1"/>
        <end position="20"/>
    </location>
</feature>
<proteinExistence type="predicted"/>
<protein>
    <recommendedName>
        <fullName evidence="5">YD repeat-containing protein</fullName>
    </recommendedName>
</protein>
<evidence type="ECO:0000256" key="2">
    <source>
        <dbReference type="SAM" id="SignalP"/>
    </source>
</evidence>
<name>A0A2T6BRC5_9FLAO</name>
<evidence type="ECO:0000313" key="4">
    <source>
        <dbReference type="Proteomes" id="UP000244090"/>
    </source>
</evidence>
<comment type="caution">
    <text evidence="3">The sequence shown here is derived from an EMBL/GenBank/DDBJ whole genome shotgun (WGS) entry which is preliminary data.</text>
</comment>
<evidence type="ECO:0000313" key="3">
    <source>
        <dbReference type="EMBL" id="PTX58537.1"/>
    </source>
</evidence>
<evidence type="ECO:0008006" key="5">
    <source>
        <dbReference type="Google" id="ProtNLM"/>
    </source>
</evidence>
<gene>
    <name evidence="3" type="ORF">C8N46_11327</name>
</gene>
<sequence length="326" mass="36481">MKKTLSYLLLSLLLVCISCDNEPYDGEIIIEQPATGNPTTDPEPDPDPVDPDPVPITSTQLADYDYIKTFSSAGDDTTFITDFVINLNNQFLAQNTTFTFLGITVNGVSTILRDEFSRVTQVNTSVDGVLVNRTSINYNLDKITEISYEDLEDTSENFIFSYTHGNNEITRVREGTNRSTKFTFDATTSKLVLRETMENGTIIKTENISYDSAGNITSIVITGQDANTYTYAHDNNTNPLLNSLNDLYVFSILNDEYDDQYEHWQAMIYSPNNVTSVTTQQGSSNLDIQYDASNRIITRNGTIFTSVPTVSSDVTITIDETFEYIN</sequence>
<keyword evidence="2" id="KW-0732">Signal</keyword>
<dbReference type="Gene3D" id="2.180.10.10">
    <property type="entry name" value="RHS repeat-associated core"/>
    <property type="match status" value="1"/>
</dbReference>
<dbReference type="EMBL" id="QBKT01000013">
    <property type="protein sequence ID" value="PTX58537.1"/>
    <property type="molecule type" value="Genomic_DNA"/>
</dbReference>